<sequence>MKEFHKILDVPQEKPADWDQDSRIVNVEEGPAKILTSFTQEEKNLIFKRRILVLLPKKGPPRRNRYMAEDEGCQEAEQDKTLQNNTLQEKAVFWLIRNKESKILGPFTNKEMQEKIKEGELVGLAIKRDDDKAFVDYDKVSGAVANVLDTKEYEKFISDESNSSISKEKACEKLSYNSPPTGSRYDILFLDEQKSNLKGKVSDDSSLYKDFVKDFKASLKTTKNVFHVDNNSSFLRSKEFLRDRNSPIEVQNIIQKIYGKTRANAINIVCLLTMLNKEDCEKLITLILKESGCELLSDTNEDGFVKVLKKQTRR</sequence>
<name>A0A9P6H268_9MICR</name>
<reference evidence="1 2" key="1">
    <citation type="journal article" date="2020" name="Genome Biol. Evol.">
        <title>Comparative genomics of strictly vertically transmitted, feminizing microsporidia endosymbionts of amphipod crustaceans.</title>
        <authorList>
            <person name="Cormier A."/>
            <person name="Chebbi M.A."/>
            <person name="Giraud I."/>
            <person name="Wattier R."/>
            <person name="Teixeira M."/>
            <person name="Gilbert C."/>
            <person name="Rigaud T."/>
            <person name="Cordaux R."/>
        </authorList>
    </citation>
    <scope>NUCLEOTIDE SEQUENCE [LARGE SCALE GENOMIC DNA]</scope>
    <source>
        <strain evidence="1 2">Ou3-Ou53</strain>
    </source>
</reference>
<evidence type="ECO:0000313" key="2">
    <source>
        <dbReference type="Proteomes" id="UP000740883"/>
    </source>
</evidence>
<accession>A0A9P6H268</accession>
<protein>
    <submittedName>
        <fullName evidence="1">Uncharacterized protein</fullName>
    </submittedName>
</protein>
<organism evidence="1 2">
    <name type="scientific">Nosema granulosis</name>
    <dbReference type="NCBI Taxonomy" id="83296"/>
    <lineage>
        <taxon>Eukaryota</taxon>
        <taxon>Fungi</taxon>
        <taxon>Fungi incertae sedis</taxon>
        <taxon>Microsporidia</taxon>
        <taxon>Nosematidae</taxon>
        <taxon>Nosema</taxon>
    </lineage>
</organism>
<comment type="caution">
    <text evidence="1">The sequence shown here is derived from an EMBL/GenBank/DDBJ whole genome shotgun (WGS) entry which is preliminary data.</text>
</comment>
<dbReference type="EMBL" id="SBJO01000069">
    <property type="protein sequence ID" value="KAF9763567.1"/>
    <property type="molecule type" value="Genomic_DNA"/>
</dbReference>
<dbReference type="Proteomes" id="UP000740883">
    <property type="component" value="Unassembled WGS sequence"/>
</dbReference>
<proteinExistence type="predicted"/>
<keyword evidence="2" id="KW-1185">Reference proteome</keyword>
<dbReference type="OrthoDB" id="2186465at2759"/>
<evidence type="ECO:0000313" key="1">
    <source>
        <dbReference type="EMBL" id="KAF9763567.1"/>
    </source>
</evidence>
<gene>
    <name evidence="1" type="ORF">NGRA_1206</name>
</gene>
<dbReference type="AlphaFoldDB" id="A0A9P6H268"/>